<dbReference type="PRINTS" id="PR00463">
    <property type="entry name" value="EP450I"/>
</dbReference>
<evidence type="ECO:0000256" key="3">
    <source>
        <dbReference type="ARBA" id="ARBA00022723"/>
    </source>
</evidence>
<dbReference type="SUPFAM" id="SSF48264">
    <property type="entry name" value="Cytochrome P450"/>
    <property type="match status" value="1"/>
</dbReference>
<feature type="binding site" description="axial binding residue" evidence="7">
    <location>
        <position position="431"/>
    </location>
    <ligand>
        <name>heme</name>
        <dbReference type="ChEBI" id="CHEBI:30413"/>
    </ligand>
    <ligandPart>
        <name>Fe</name>
        <dbReference type="ChEBI" id="CHEBI:18248"/>
    </ligandPart>
</feature>
<proteinExistence type="inferred from homology"/>
<evidence type="ECO:0000256" key="2">
    <source>
        <dbReference type="ARBA" id="ARBA00022692"/>
    </source>
</evidence>
<keyword evidence="4 9" id="KW-1133">Transmembrane helix</keyword>
<comment type="subcellular location">
    <subcellularLocation>
        <location evidence="1">Membrane</location>
        <topology evidence="1">Single-pass membrane protein</topology>
    </subcellularLocation>
</comment>
<dbReference type="InterPro" id="IPR002401">
    <property type="entry name" value="Cyt_P450_E_grp-I"/>
</dbReference>
<keyword evidence="8" id="KW-0503">Monooxygenase</keyword>
<comment type="similarity">
    <text evidence="8">Belongs to the cytochrome P450 family.</text>
</comment>
<dbReference type="FunFam" id="1.10.630.10:FF:000086">
    <property type="entry name" value="cytochrome P450 90A1-like isoform X1"/>
    <property type="match status" value="1"/>
</dbReference>
<dbReference type="Gene3D" id="1.10.630.10">
    <property type="entry name" value="Cytochrome P450"/>
    <property type="match status" value="1"/>
</dbReference>
<dbReference type="GO" id="GO:0016132">
    <property type="term" value="P:brassinosteroid biosynthetic process"/>
    <property type="evidence" value="ECO:0007669"/>
    <property type="project" value="TreeGrafter"/>
</dbReference>
<dbReference type="PRINTS" id="PR00385">
    <property type="entry name" value="P450"/>
</dbReference>
<name>A0AAV3QNB1_LITER</name>
<gene>
    <name evidence="10" type="ORF">LIER_20689</name>
</gene>
<dbReference type="GO" id="GO:0020037">
    <property type="term" value="F:heme binding"/>
    <property type="evidence" value="ECO:0007669"/>
    <property type="project" value="InterPro"/>
</dbReference>
<evidence type="ECO:0000313" key="11">
    <source>
        <dbReference type="Proteomes" id="UP001454036"/>
    </source>
</evidence>
<evidence type="ECO:0000256" key="9">
    <source>
        <dbReference type="SAM" id="Phobius"/>
    </source>
</evidence>
<dbReference type="InterPro" id="IPR001128">
    <property type="entry name" value="Cyt_P450"/>
</dbReference>
<keyword evidence="11" id="KW-1185">Reference proteome</keyword>
<evidence type="ECO:0000256" key="8">
    <source>
        <dbReference type="RuleBase" id="RU000461"/>
    </source>
</evidence>
<dbReference type="GO" id="GO:0016125">
    <property type="term" value="P:sterol metabolic process"/>
    <property type="evidence" value="ECO:0007669"/>
    <property type="project" value="TreeGrafter"/>
</dbReference>
<keyword evidence="9" id="KW-0472">Membrane</keyword>
<sequence>MFHFSGGELIDRLNNHLNIILSVLIVGVCYLLLGVFRRGKSGGNGIPGSLGIPFLGETFAFLAATYSTKGCYNFVNLRRLRYGKWFKTRIFGKVHVYVPSTSGAKTIFTNDFVLFNKGYVKSMADAIGRKSLLCVPHESHKRIRRLLSEPFSMNSLSNFVRMFDKMVQERLMKHEDGKSFVLLEFNMKATFDAMCDMLMSIRDPSLLQQFERHCTAISDAMLSFPVMIPGTRYYKGIKAREMLMDKFREIINRRHDDEEPPQDFLQSMLQRDSYPDNEKLDDEEIMDNLLTLIIAGQTTTAAAMMWSVKFLHDNREAQDRLREEQLSIARKKPNDYSITLEDLNTMSYAVKVVKETLRMANVLLWFPRVVADNCTIDGHEIKKGWHVNIDATCIHYDPEIYNDPLQFNPSRFDDMQRPYTYIPFGSGPRTCLGINMAKLAMLVFLHRLTIGYRWTVDDQDLSLERKSHIPRLRSGCPITLSALEDSKNTSN</sequence>
<comment type="cofactor">
    <cofactor evidence="7">
        <name>heme</name>
        <dbReference type="ChEBI" id="CHEBI:30413"/>
    </cofactor>
</comment>
<evidence type="ECO:0000256" key="1">
    <source>
        <dbReference type="ARBA" id="ARBA00004167"/>
    </source>
</evidence>
<evidence type="ECO:0000256" key="5">
    <source>
        <dbReference type="ARBA" id="ARBA00023002"/>
    </source>
</evidence>
<evidence type="ECO:0000313" key="10">
    <source>
        <dbReference type="EMBL" id="GAA0165234.1"/>
    </source>
</evidence>
<dbReference type="GO" id="GO:0005506">
    <property type="term" value="F:iron ion binding"/>
    <property type="evidence" value="ECO:0007669"/>
    <property type="project" value="InterPro"/>
</dbReference>
<evidence type="ECO:0000256" key="4">
    <source>
        <dbReference type="ARBA" id="ARBA00022989"/>
    </source>
</evidence>
<dbReference type="PROSITE" id="PS00086">
    <property type="entry name" value="CYTOCHROME_P450"/>
    <property type="match status" value="1"/>
</dbReference>
<dbReference type="GO" id="GO:0016705">
    <property type="term" value="F:oxidoreductase activity, acting on paired donors, with incorporation or reduction of molecular oxygen"/>
    <property type="evidence" value="ECO:0007669"/>
    <property type="project" value="InterPro"/>
</dbReference>
<dbReference type="AlphaFoldDB" id="A0AAV3QNB1"/>
<reference evidence="10 11" key="1">
    <citation type="submission" date="2024-01" db="EMBL/GenBank/DDBJ databases">
        <title>The complete chloroplast genome sequence of Lithospermum erythrorhizon: insights into the phylogenetic relationship among Boraginaceae species and the maternal lineages of purple gromwells.</title>
        <authorList>
            <person name="Okada T."/>
            <person name="Watanabe K."/>
        </authorList>
    </citation>
    <scope>NUCLEOTIDE SEQUENCE [LARGE SCALE GENOMIC DNA]</scope>
</reference>
<keyword evidence="3 7" id="KW-0479">Metal-binding</keyword>
<dbReference type="PANTHER" id="PTHR24286">
    <property type="entry name" value="CYTOCHROME P450 26"/>
    <property type="match status" value="1"/>
</dbReference>
<organism evidence="10 11">
    <name type="scientific">Lithospermum erythrorhizon</name>
    <name type="common">Purple gromwell</name>
    <name type="synonym">Lithospermum officinale var. erythrorhizon</name>
    <dbReference type="NCBI Taxonomy" id="34254"/>
    <lineage>
        <taxon>Eukaryota</taxon>
        <taxon>Viridiplantae</taxon>
        <taxon>Streptophyta</taxon>
        <taxon>Embryophyta</taxon>
        <taxon>Tracheophyta</taxon>
        <taxon>Spermatophyta</taxon>
        <taxon>Magnoliopsida</taxon>
        <taxon>eudicotyledons</taxon>
        <taxon>Gunneridae</taxon>
        <taxon>Pentapetalae</taxon>
        <taxon>asterids</taxon>
        <taxon>lamiids</taxon>
        <taxon>Boraginales</taxon>
        <taxon>Boraginaceae</taxon>
        <taxon>Boraginoideae</taxon>
        <taxon>Lithospermeae</taxon>
        <taxon>Lithospermum</taxon>
    </lineage>
</organism>
<dbReference type="InterPro" id="IPR017972">
    <property type="entry name" value="Cyt_P450_CS"/>
</dbReference>
<dbReference type="GO" id="GO:0016020">
    <property type="term" value="C:membrane"/>
    <property type="evidence" value="ECO:0007669"/>
    <property type="project" value="UniProtKB-SubCell"/>
</dbReference>
<dbReference type="Proteomes" id="UP001454036">
    <property type="component" value="Unassembled WGS sequence"/>
</dbReference>
<dbReference type="CDD" id="cd11043">
    <property type="entry name" value="CYP90-like"/>
    <property type="match status" value="1"/>
</dbReference>
<keyword evidence="6 7" id="KW-0408">Iron</keyword>
<evidence type="ECO:0000256" key="7">
    <source>
        <dbReference type="PIRSR" id="PIRSR602401-1"/>
    </source>
</evidence>
<dbReference type="GO" id="GO:0010268">
    <property type="term" value="P:brassinosteroid homeostasis"/>
    <property type="evidence" value="ECO:0007669"/>
    <property type="project" value="TreeGrafter"/>
</dbReference>
<comment type="caution">
    <text evidence="10">The sequence shown here is derived from an EMBL/GenBank/DDBJ whole genome shotgun (WGS) entry which is preliminary data.</text>
</comment>
<dbReference type="GO" id="GO:0004497">
    <property type="term" value="F:monooxygenase activity"/>
    <property type="evidence" value="ECO:0007669"/>
    <property type="project" value="UniProtKB-KW"/>
</dbReference>
<accession>A0AAV3QNB1</accession>
<dbReference type="InterPro" id="IPR036396">
    <property type="entry name" value="Cyt_P450_sf"/>
</dbReference>
<dbReference type="PANTHER" id="PTHR24286:SF235">
    <property type="entry name" value="CYTOCHROME P450"/>
    <property type="match status" value="1"/>
</dbReference>
<keyword evidence="2 9" id="KW-0812">Transmembrane</keyword>
<keyword evidence="7 8" id="KW-0349">Heme</keyword>
<protein>
    <submittedName>
        <fullName evidence="10">Oxygenase</fullName>
    </submittedName>
</protein>
<dbReference type="Pfam" id="PF00067">
    <property type="entry name" value="p450"/>
    <property type="match status" value="1"/>
</dbReference>
<feature type="transmembrane region" description="Helical" evidence="9">
    <location>
        <begin position="16"/>
        <end position="36"/>
    </location>
</feature>
<evidence type="ECO:0000256" key="6">
    <source>
        <dbReference type="ARBA" id="ARBA00023004"/>
    </source>
</evidence>
<dbReference type="EMBL" id="BAABME010005304">
    <property type="protein sequence ID" value="GAA0165234.1"/>
    <property type="molecule type" value="Genomic_DNA"/>
</dbReference>
<keyword evidence="5 8" id="KW-0560">Oxidoreductase</keyword>